<feature type="transmembrane region" description="Helical" evidence="5">
    <location>
        <begin position="124"/>
        <end position="155"/>
    </location>
</feature>
<evidence type="ECO:0000256" key="5">
    <source>
        <dbReference type="SAM" id="Phobius"/>
    </source>
</evidence>
<feature type="transmembrane region" description="Helical" evidence="5">
    <location>
        <begin position="100"/>
        <end position="118"/>
    </location>
</feature>
<protein>
    <submittedName>
        <fullName evidence="7">NINE protein</fullName>
    </submittedName>
</protein>
<evidence type="ECO:0000256" key="4">
    <source>
        <dbReference type="ARBA" id="ARBA00023136"/>
    </source>
</evidence>
<accession>A0A3M6PWH5</accession>
<comment type="caution">
    <text evidence="7">The sequence shown here is derived from an EMBL/GenBank/DDBJ whole genome shotgun (WGS) entry which is preliminary data.</text>
</comment>
<reference evidence="7 8" key="1">
    <citation type="submission" date="2018-10" db="EMBL/GenBank/DDBJ databases">
        <title>Comamonadaceae CDC group NO-1 genome sequencing and assembly.</title>
        <authorList>
            <person name="Bernier A.-M."/>
            <person name="Bernard K."/>
        </authorList>
    </citation>
    <scope>NUCLEOTIDE SEQUENCE [LARGE SCALE GENOMIC DNA]</scope>
    <source>
        <strain evidence="7 8">NML161473</strain>
    </source>
</reference>
<evidence type="ECO:0000256" key="1">
    <source>
        <dbReference type="ARBA" id="ARBA00004141"/>
    </source>
</evidence>
<dbReference type="EMBL" id="RDQL01000026">
    <property type="protein sequence ID" value="RMW95429.1"/>
    <property type="molecule type" value="Genomic_DNA"/>
</dbReference>
<keyword evidence="3 5" id="KW-1133">Transmembrane helix</keyword>
<evidence type="ECO:0000256" key="2">
    <source>
        <dbReference type="ARBA" id="ARBA00022692"/>
    </source>
</evidence>
<dbReference type="Pfam" id="PF05154">
    <property type="entry name" value="TM2"/>
    <property type="match status" value="1"/>
</dbReference>
<keyword evidence="4 5" id="KW-0472">Membrane</keyword>
<evidence type="ECO:0000313" key="8">
    <source>
        <dbReference type="Proteomes" id="UP000267035"/>
    </source>
</evidence>
<dbReference type="AlphaFoldDB" id="A0A3M6PWH5"/>
<evidence type="ECO:0000256" key="3">
    <source>
        <dbReference type="ARBA" id="ARBA00022989"/>
    </source>
</evidence>
<sequence>MQGLILVFNEQKQVGAIATPNGQRYLFPIKDWQEELSLPERGLKVEFDPGENNRAYNVRLALPDIAPSHSAQPTSPIHAPVEVVQIAQQPHVFKPKKKSVLTLLGLFLGAYGAHKFYLGAWGWGILYVLGGTFLTVLTIIEPLFSIFAFAFMAFITVEWIRYILMTDAQFESKLASYQARRPGPFSFFW</sequence>
<dbReference type="InterPro" id="IPR007829">
    <property type="entry name" value="TM2"/>
</dbReference>
<comment type="subcellular location">
    <subcellularLocation>
        <location evidence="1">Membrane</location>
        <topology evidence="1">Multi-pass membrane protein</topology>
    </subcellularLocation>
</comment>
<organism evidence="7 8">
    <name type="scientific">Allofranklinella schreckenbergeri</name>
    <dbReference type="NCBI Taxonomy" id="1076744"/>
    <lineage>
        <taxon>Bacteria</taxon>
        <taxon>Pseudomonadati</taxon>
        <taxon>Pseudomonadota</taxon>
        <taxon>Betaproteobacteria</taxon>
        <taxon>Burkholderiales</taxon>
        <taxon>Comamonadaceae</taxon>
        <taxon>Allofranklinella</taxon>
    </lineage>
</organism>
<dbReference type="RefSeq" id="WP_122254650.1">
    <property type="nucleotide sequence ID" value="NZ_RDQL01000026.1"/>
</dbReference>
<keyword evidence="8" id="KW-1185">Reference proteome</keyword>
<proteinExistence type="predicted"/>
<dbReference type="InterPro" id="IPR012340">
    <property type="entry name" value="NA-bd_OB-fold"/>
</dbReference>
<dbReference type="GO" id="GO:0016020">
    <property type="term" value="C:membrane"/>
    <property type="evidence" value="ECO:0007669"/>
    <property type="project" value="UniProtKB-SubCell"/>
</dbReference>
<dbReference type="Gene3D" id="2.40.50.140">
    <property type="entry name" value="Nucleic acid-binding proteins"/>
    <property type="match status" value="1"/>
</dbReference>
<dbReference type="Proteomes" id="UP000267035">
    <property type="component" value="Unassembled WGS sequence"/>
</dbReference>
<keyword evidence="2 5" id="KW-0812">Transmembrane</keyword>
<name>A0A3M6PWH5_9BURK</name>
<evidence type="ECO:0000313" key="7">
    <source>
        <dbReference type="EMBL" id="RMW95429.1"/>
    </source>
</evidence>
<feature type="domain" description="TM2" evidence="6">
    <location>
        <begin position="95"/>
        <end position="140"/>
    </location>
</feature>
<gene>
    <name evidence="7" type="ORF">EBQ25_11845</name>
</gene>
<evidence type="ECO:0000259" key="6">
    <source>
        <dbReference type="Pfam" id="PF05154"/>
    </source>
</evidence>